<feature type="region of interest" description="Disordered" evidence="1">
    <location>
        <begin position="1341"/>
        <end position="1362"/>
    </location>
</feature>
<evidence type="ECO:0000313" key="3">
    <source>
        <dbReference type="Proteomes" id="UP000232323"/>
    </source>
</evidence>
<feature type="region of interest" description="Disordered" evidence="1">
    <location>
        <begin position="204"/>
        <end position="236"/>
    </location>
</feature>
<feature type="region of interest" description="Disordered" evidence="1">
    <location>
        <begin position="1417"/>
        <end position="1439"/>
    </location>
</feature>
<accession>A0A250WP82</accession>
<feature type="region of interest" description="Disordered" evidence="1">
    <location>
        <begin position="46"/>
        <end position="75"/>
    </location>
</feature>
<dbReference type="EMBL" id="BEGY01000001">
    <property type="protein sequence ID" value="GAX72591.1"/>
    <property type="molecule type" value="Genomic_DNA"/>
</dbReference>
<feature type="region of interest" description="Disordered" evidence="1">
    <location>
        <begin position="741"/>
        <end position="861"/>
    </location>
</feature>
<feature type="region of interest" description="Disordered" evidence="1">
    <location>
        <begin position="119"/>
        <end position="142"/>
    </location>
</feature>
<dbReference type="Proteomes" id="UP000232323">
    <property type="component" value="Unassembled WGS sequence"/>
</dbReference>
<feature type="region of interest" description="Disordered" evidence="1">
    <location>
        <begin position="290"/>
        <end position="324"/>
    </location>
</feature>
<gene>
    <name evidence="2" type="ORF">CEUSTIGMA_g47.t1</name>
</gene>
<feature type="region of interest" description="Disordered" evidence="1">
    <location>
        <begin position="1071"/>
        <end position="1118"/>
    </location>
</feature>
<dbReference type="PANTHER" id="PTHR33667:SF7">
    <property type="entry name" value="RIKEN CDNA 1810020O05 GENE"/>
    <property type="match status" value="1"/>
</dbReference>
<name>A0A250WP82_9CHLO</name>
<evidence type="ECO:0000313" key="2">
    <source>
        <dbReference type="EMBL" id="GAX72591.1"/>
    </source>
</evidence>
<organism evidence="2 3">
    <name type="scientific">Chlamydomonas eustigma</name>
    <dbReference type="NCBI Taxonomy" id="1157962"/>
    <lineage>
        <taxon>Eukaryota</taxon>
        <taxon>Viridiplantae</taxon>
        <taxon>Chlorophyta</taxon>
        <taxon>core chlorophytes</taxon>
        <taxon>Chlorophyceae</taxon>
        <taxon>CS clade</taxon>
        <taxon>Chlamydomonadales</taxon>
        <taxon>Chlamydomonadaceae</taxon>
        <taxon>Chlamydomonas</taxon>
    </lineage>
</organism>
<comment type="caution">
    <text evidence="2">The sequence shown here is derived from an EMBL/GenBank/DDBJ whole genome shotgun (WGS) entry which is preliminary data.</text>
</comment>
<dbReference type="PANTHER" id="PTHR33667">
    <property type="entry name" value="SI:DKEY-57N24.6"/>
    <property type="match status" value="1"/>
</dbReference>
<protein>
    <submittedName>
        <fullName evidence="2">Uncharacterized protein</fullName>
    </submittedName>
</protein>
<feature type="compositionally biased region" description="Polar residues" evidence="1">
    <location>
        <begin position="133"/>
        <end position="142"/>
    </location>
</feature>
<sequence length="1439" mass="154280">MAPKTRVIKKAVEPVIEEEPVGPPMKQEIHFVLKVHAVVVEPPLPSSVEEGTGAEAQGAAATTGVAPNASAAPSATTATAEDPLLATLIPDLSTLQLQLQFQPWVGDNIILPPASLQLPSSSVPHETGAPAAASSTNVSSDGMQQKAEGSAATAMEAHGRPEVCTAGPREYRLEHHFKMTADEALVRAMASHQGGLLLPVVISSPPPPVTPPGGKSGAGGKNKQAADATIPPPSPAFSRSGNVVLDCCGLLVGDTGVTQQWPGKKTGHLPGELPELLQCLTVSLQMLSVPPPPPDAFPPASGGKKSPAPKAAAPGKGGATAGPGTAESELAALVALPGEPLPLMTPDLALKLNPIVIQAMKAKHLPDAPATRDNLDNKCEPLKLRLSWIPKASPRELPGQLVSKGSPRELPGQLVSKGWKVSEDDLEGDRISCRDVLFTGCEVLLAGDYTVDELTRWSRECPLVVEVHDRTAIPDPPEFPVASSEGEDPSVAGEDEGYVCGIARLSLLDLSKNYTSVRLRGPILPHTTIRGAASLDWTKRPGNYAQANSMMKVNIRTAVPLSKTVGIPQADKVFCKAVFVMDYRDSDLFHTLEDTLRKQNAWKLGLTAPVTPVAATPILEEEEAIRKQVLSDTSGLAFLLPTEDLSLGMHSTTAFHRGSTFLRPGDSPVISSPSFRSPSMVKQSLPLSPFKNASTAIPSQMKPMMMGTAISCGLLAPGPQPAGSPSPGMFRKASLAVTPTGGTSLLMSQGKQAGSGGSQGLHAVFHSGGGGGGSRPNSPGKDGSKSPKFKHHSGVSGGAGGSPRASFSAGVRTTSGNGRGDPSDHTVAVTSSGKNLRFRGRLGGRDDDSEAESKEEPMSPAEARMVQAMGKLENINIDMRLLQSLSTYKLTQEQASDTSLDILTGFHLVDGKERMIVLEGLVEGVMKVVKLIQEWALSEPKPEESWGLRHVVFNPSICYSTRLWPDLGVDLYIIKVRAHMPKLISEAGSYATGKVRVDCIQGLKKLQQLRTVTWARQADDLCMYPSPHMIRLVDKKFGGELNKADVMGVEVDEVGSDDTDEEEGAVEGLLGTARASSGDLDGSRQSGSRKSVVSKAASRRSRKSKKSKAPKKKKIPSRIMPLDMDNEAYLIMREKARQRRLSVSWLTTNKINLVTKEEAAESKRATWREWNPQRAAAKQLEELVRNGTLTLQDTIMARSAKPAEALPGCIPPEASLQRGWYPHSSTFKWPAPKEPGSFNKVANKPSDFRIEQLADSWVEAEMFRPLELRGNDPSLPTMHTVVKNPAGTFGQDPEYFKTVHLGGTGRAKEEEEDKLKERSVWKSKLVVSDPVVRATLPTRHKTAQVDRSKHILHDPPKKKGFKAAHVPPAPYSMFLAEPHVQQGLVGGSLMRETKFNPSATVSADKDFARDIAKDKRDLHKPALNQSWQASLHDPYYDKS</sequence>
<feature type="compositionally biased region" description="Basic and acidic residues" evidence="1">
    <location>
        <begin position="843"/>
        <end position="857"/>
    </location>
</feature>
<feature type="compositionally biased region" description="Basic and acidic residues" evidence="1">
    <location>
        <begin position="1343"/>
        <end position="1357"/>
    </location>
</feature>
<proteinExistence type="predicted"/>
<reference evidence="2 3" key="1">
    <citation type="submission" date="2017-08" db="EMBL/GenBank/DDBJ databases">
        <title>Acidophilic green algal genome provides insights into adaptation to an acidic environment.</title>
        <authorList>
            <person name="Hirooka S."/>
            <person name="Hirose Y."/>
            <person name="Kanesaki Y."/>
            <person name="Higuchi S."/>
            <person name="Fujiwara T."/>
            <person name="Onuma R."/>
            <person name="Era A."/>
            <person name="Ohbayashi R."/>
            <person name="Uzuka A."/>
            <person name="Nozaki H."/>
            <person name="Yoshikawa H."/>
            <person name="Miyagishima S.Y."/>
        </authorList>
    </citation>
    <scope>NUCLEOTIDE SEQUENCE [LARGE SCALE GENOMIC DNA]</scope>
    <source>
        <strain evidence="2 3">NIES-2499</strain>
    </source>
</reference>
<dbReference type="STRING" id="1157962.A0A250WP82"/>
<evidence type="ECO:0000256" key="1">
    <source>
        <dbReference type="SAM" id="MobiDB-lite"/>
    </source>
</evidence>
<feature type="compositionally biased region" description="Low complexity" evidence="1">
    <location>
        <begin position="298"/>
        <end position="314"/>
    </location>
</feature>
<keyword evidence="3" id="KW-1185">Reference proteome</keyword>
<dbReference type="OrthoDB" id="188352at2759"/>
<feature type="compositionally biased region" description="Basic residues" evidence="1">
    <location>
        <begin position="1097"/>
        <end position="1116"/>
    </location>
</feature>